<evidence type="ECO:0000313" key="7">
    <source>
        <dbReference type="EMBL" id="ELU00053.1"/>
    </source>
</evidence>
<dbReference type="SUPFAM" id="SSF50370">
    <property type="entry name" value="Ricin B-like lectins"/>
    <property type="match status" value="1"/>
</dbReference>
<comment type="cofactor">
    <cofactor evidence="5">
        <name>Mn(2+)</name>
        <dbReference type="ChEBI" id="CHEBI:29035"/>
    </cofactor>
</comment>
<dbReference type="InterPro" id="IPR000772">
    <property type="entry name" value="Ricin_B_lectin"/>
</dbReference>
<dbReference type="InterPro" id="IPR035992">
    <property type="entry name" value="Ricin_B-like_lectins"/>
</dbReference>
<dbReference type="PANTHER" id="PTHR11675">
    <property type="entry name" value="N-ACETYLGALACTOSAMINYLTRANSFERASE"/>
    <property type="match status" value="1"/>
</dbReference>
<protein>
    <recommendedName>
        <fullName evidence="5">Polypeptide N-acetylgalactosaminyltransferase</fullName>
        <ecNumber evidence="5">2.4.1.-</ecNumber>
    </recommendedName>
    <alternativeName>
        <fullName evidence="5">Protein-UDP acetylgalactosaminyltransferase</fullName>
    </alternativeName>
</protein>
<reference evidence="7 9" key="2">
    <citation type="journal article" date="2013" name="Nature">
        <title>Insights into bilaterian evolution from three spiralian genomes.</title>
        <authorList>
            <person name="Simakov O."/>
            <person name="Marletaz F."/>
            <person name="Cho S.J."/>
            <person name="Edsinger-Gonzales E."/>
            <person name="Havlak P."/>
            <person name="Hellsten U."/>
            <person name="Kuo D.H."/>
            <person name="Larsson T."/>
            <person name="Lv J."/>
            <person name="Arendt D."/>
            <person name="Savage R."/>
            <person name="Osoegawa K."/>
            <person name="de Jong P."/>
            <person name="Grimwood J."/>
            <person name="Chapman J.A."/>
            <person name="Shapiro H."/>
            <person name="Aerts A."/>
            <person name="Otillar R.P."/>
            <person name="Terry A.Y."/>
            <person name="Boore J.L."/>
            <person name="Grigoriev I.V."/>
            <person name="Lindberg D.R."/>
            <person name="Seaver E.C."/>
            <person name="Weisblat D.A."/>
            <person name="Putnam N.H."/>
            <person name="Rokhsar D.S."/>
        </authorList>
    </citation>
    <scope>NUCLEOTIDE SEQUENCE</scope>
    <source>
        <strain evidence="7 9">I ESC-2004</strain>
    </source>
</reference>
<reference evidence="9" key="1">
    <citation type="submission" date="2012-12" db="EMBL/GenBank/DDBJ databases">
        <authorList>
            <person name="Hellsten U."/>
            <person name="Grimwood J."/>
            <person name="Chapman J.A."/>
            <person name="Shapiro H."/>
            <person name="Aerts A."/>
            <person name="Otillar R.P."/>
            <person name="Terry A.Y."/>
            <person name="Boore J.L."/>
            <person name="Simakov O."/>
            <person name="Marletaz F."/>
            <person name="Cho S.-J."/>
            <person name="Edsinger-Gonzales E."/>
            <person name="Havlak P."/>
            <person name="Kuo D.-H."/>
            <person name="Larsson T."/>
            <person name="Lv J."/>
            <person name="Arendt D."/>
            <person name="Savage R."/>
            <person name="Osoegawa K."/>
            <person name="de Jong P."/>
            <person name="Lindberg D.R."/>
            <person name="Seaver E.C."/>
            <person name="Weisblat D.A."/>
            <person name="Putnam N.H."/>
            <person name="Grigoriev I.V."/>
            <person name="Rokhsar D.S."/>
        </authorList>
    </citation>
    <scope>NUCLEOTIDE SEQUENCE</scope>
    <source>
        <strain evidence="9">I ESC-2004</strain>
    </source>
</reference>
<dbReference type="InterPro" id="IPR001173">
    <property type="entry name" value="Glyco_trans_2-like"/>
</dbReference>
<keyword evidence="5" id="KW-1133">Transmembrane helix</keyword>
<keyword evidence="3 5" id="KW-0333">Golgi apparatus</keyword>
<keyword evidence="5" id="KW-0472">Membrane</keyword>
<evidence type="ECO:0000313" key="8">
    <source>
        <dbReference type="EnsemblMetazoa" id="CapteP195208"/>
    </source>
</evidence>
<accession>R7U2D2</accession>
<evidence type="ECO:0000259" key="6">
    <source>
        <dbReference type="SMART" id="SM00458"/>
    </source>
</evidence>
<evidence type="ECO:0000256" key="1">
    <source>
        <dbReference type="ARBA" id="ARBA00004323"/>
    </source>
</evidence>
<keyword evidence="5" id="KW-0812">Transmembrane</keyword>
<proteinExistence type="inferred from homology"/>
<organism evidence="7">
    <name type="scientific">Capitella teleta</name>
    <name type="common">Polychaete worm</name>
    <dbReference type="NCBI Taxonomy" id="283909"/>
    <lineage>
        <taxon>Eukaryota</taxon>
        <taxon>Metazoa</taxon>
        <taxon>Spiralia</taxon>
        <taxon>Lophotrochozoa</taxon>
        <taxon>Annelida</taxon>
        <taxon>Polychaeta</taxon>
        <taxon>Sedentaria</taxon>
        <taxon>Scolecida</taxon>
        <taxon>Capitellidae</taxon>
        <taxon>Capitella</taxon>
    </lineage>
</organism>
<dbReference type="Gene3D" id="2.80.10.50">
    <property type="match status" value="1"/>
</dbReference>
<dbReference type="GO" id="GO:0030246">
    <property type="term" value="F:carbohydrate binding"/>
    <property type="evidence" value="ECO:0007669"/>
    <property type="project" value="UniProtKB-KW"/>
</dbReference>
<evidence type="ECO:0000313" key="9">
    <source>
        <dbReference type="Proteomes" id="UP000014760"/>
    </source>
</evidence>
<feature type="domain" description="Ricin B lectin" evidence="6">
    <location>
        <begin position="470"/>
        <end position="604"/>
    </location>
</feature>
<keyword evidence="5" id="KW-0328">Glycosyltransferase</keyword>
<dbReference type="Pfam" id="PF00535">
    <property type="entry name" value="Glycos_transf_2"/>
    <property type="match status" value="1"/>
</dbReference>
<keyword evidence="5" id="KW-0464">Manganese</keyword>
<dbReference type="PANTHER" id="PTHR11675:SF119">
    <property type="entry name" value="POLYPEPTIDE N-ACETYLGALACTOSAMINYLTRANSFERASE 2"/>
    <property type="match status" value="1"/>
</dbReference>
<sequence length="644" mass="73940">MAWGRFSIRFCCLSSAFFCLFIMIIMHSRTQRTPQRRRPRLSIFSKSISGCNDFSRRCLLANSSKLGHGVPLVPPISEAHIALDTFLLDEDEDEERKKKQVLEEEERQRNETIWKRTPKQHRRMITDMAATVHIWKVPQTKQVLRECSERDFDSLGDLGPASVIIPYDDASSLDLLLQTLHSVAQRSPLDVLQEILLVDDATQNKDLNDLLLLRIVPIFGDFVRVVRLEEKRGIVQAVLHGIKKASTEVVVVIQDPVEVQPGWLEPLLFDLVREHRSLVSSCFDEVKSNGTASSWQYTHGASHWKALFGLDFDIQVQSLSHHDQESVNKVDSIWSPVILDHVWAINRKFFLLIGGFGSDFVERKGSLLDLSIRTWSFSGQVSIVPCSRVGLLEPKQKTNVTIEALKNYKRTATIWLNEYRHHFYKYLPTLKDLDVGDLRKTRQLARESDRPFYWLRNHVYPELGFPSLDGFAYGELRNNATNSCFSSNDKGPAFMAECNSADVNQMVYWSVNGELRLSLHVFLLEYKAMSHFQRTGLTLLRQGDILTHAKSKVLPKWIHWQDGPLCENHDYLCLTASSAASEGPSYVTVKPCIPDSDHQKWTFKSYTESYDAIEKYKARRFSKMLEDTTALRKKFSQIGDLKNE</sequence>
<dbReference type="EnsemblMetazoa" id="CapteT195208">
    <property type="protein sequence ID" value="CapteP195208"/>
    <property type="gene ID" value="CapteG195208"/>
</dbReference>
<dbReference type="PROSITE" id="PS50231">
    <property type="entry name" value="RICIN_B_LECTIN"/>
    <property type="match status" value="1"/>
</dbReference>
<gene>
    <name evidence="7" type="ORF">CAPTEDRAFT_195208</name>
</gene>
<evidence type="ECO:0000256" key="3">
    <source>
        <dbReference type="ARBA" id="ARBA00023034"/>
    </source>
</evidence>
<comment type="pathway">
    <text evidence="5">Protein modification; protein glycosylation.</text>
</comment>
<reference evidence="8" key="3">
    <citation type="submission" date="2015-06" db="UniProtKB">
        <authorList>
            <consortium name="EnsemblMetazoa"/>
        </authorList>
    </citation>
    <scope>IDENTIFICATION</scope>
</reference>
<dbReference type="SUPFAM" id="SSF53448">
    <property type="entry name" value="Nucleotide-diphospho-sugar transferases"/>
    <property type="match status" value="1"/>
</dbReference>
<dbReference type="HOGENOM" id="CLU_425300_0_0_1"/>
<dbReference type="EMBL" id="KB306242">
    <property type="protein sequence ID" value="ELU00053.1"/>
    <property type="molecule type" value="Genomic_DNA"/>
</dbReference>
<dbReference type="EC" id="2.4.1.-" evidence="5"/>
<comment type="subcellular location">
    <subcellularLocation>
        <location evidence="1 5">Golgi apparatus membrane</location>
        <topology evidence="1 5">Single-pass type II membrane protein</topology>
    </subcellularLocation>
</comment>
<keyword evidence="5" id="KW-0808">Transferase</keyword>
<dbReference type="Gene3D" id="3.90.550.10">
    <property type="entry name" value="Spore Coat Polysaccharide Biosynthesis Protein SpsA, Chain A"/>
    <property type="match status" value="1"/>
</dbReference>
<dbReference type="UniPathway" id="UPA00378"/>
<dbReference type="EMBL" id="AMQN01009791">
    <property type="status" value="NOT_ANNOTATED_CDS"/>
    <property type="molecule type" value="Genomic_DNA"/>
</dbReference>
<evidence type="ECO:0000256" key="2">
    <source>
        <dbReference type="ARBA" id="ARBA00022734"/>
    </source>
</evidence>
<name>R7U2D2_CAPTE</name>
<dbReference type="OMA" id="PLFWINC"/>
<dbReference type="AlphaFoldDB" id="R7U2D2"/>
<keyword evidence="2 5" id="KW-0430">Lectin</keyword>
<evidence type="ECO:0000256" key="5">
    <source>
        <dbReference type="RuleBase" id="RU361242"/>
    </source>
</evidence>
<keyword evidence="4 5" id="KW-1015">Disulfide bond</keyword>
<dbReference type="GO" id="GO:0000139">
    <property type="term" value="C:Golgi membrane"/>
    <property type="evidence" value="ECO:0007669"/>
    <property type="project" value="UniProtKB-SubCell"/>
</dbReference>
<evidence type="ECO:0000256" key="4">
    <source>
        <dbReference type="ARBA" id="ARBA00023157"/>
    </source>
</evidence>
<comment type="similarity">
    <text evidence="5">Belongs to the glycosyltransferase 2 family. GalNAc-T subfamily.</text>
</comment>
<dbReference type="GO" id="GO:0006493">
    <property type="term" value="P:protein O-linked glycosylation"/>
    <property type="evidence" value="ECO:0007669"/>
    <property type="project" value="TreeGrafter"/>
</dbReference>
<feature type="transmembrane region" description="Helical" evidence="5">
    <location>
        <begin position="6"/>
        <end position="28"/>
    </location>
</feature>
<dbReference type="GO" id="GO:0004653">
    <property type="term" value="F:polypeptide N-acetylgalactosaminyltransferase activity"/>
    <property type="evidence" value="ECO:0007669"/>
    <property type="project" value="TreeGrafter"/>
</dbReference>
<keyword evidence="9" id="KW-1185">Reference proteome</keyword>
<dbReference type="Proteomes" id="UP000014760">
    <property type="component" value="Unassembled WGS sequence"/>
</dbReference>
<dbReference type="STRING" id="283909.R7U2D2"/>
<dbReference type="SMART" id="SM00458">
    <property type="entry name" value="RICIN"/>
    <property type="match status" value="1"/>
</dbReference>
<dbReference type="InterPro" id="IPR029044">
    <property type="entry name" value="Nucleotide-diphossugar_trans"/>
</dbReference>